<reference evidence="9 10" key="1">
    <citation type="submission" date="2018-01" db="EMBL/GenBank/DDBJ databases">
        <title>Co-occurrence of chitin degradation, pigmentation and bioactivity in marine Pseudoalteromonas.</title>
        <authorList>
            <person name="Paulsen S."/>
            <person name="Gram L."/>
            <person name="Machado H."/>
        </authorList>
    </citation>
    <scope>NUCLEOTIDE SEQUENCE [LARGE SCALE GENOMIC DNA]</scope>
    <source>
        <strain evidence="9 10">S3898</strain>
    </source>
</reference>
<dbReference type="Proteomes" id="UP000291338">
    <property type="component" value="Unassembled WGS sequence"/>
</dbReference>
<dbReference type="GO" id="GO:0006935">
    <property type="term" value="P:chemotaxis"/>
    <property type="evidence" value="ECO:0007669"/>
    <property type="project" value="UniProtKB-ARBA"/>
</dbReference>
<evidence type="ECO:0000256" key="6">
    <source>
        <dbReference type="PROSITE-ProRule" id="PRU00284"/>
    </source>
</evidence>
<evidence type="ECO:0000259" key="8">
    <source>
        <dbReference type="PROSITE" id="PS50111"/>
    </source>
</evidence>
<feature type="transmembrane region" description="Helical" evidence="7">
    <location>
        <begin position="37"/>
        <end position="53"/>
    </location>
</feature>
<keyword evidence="4 7" id="KW-0472">Membrane</keyword>
<comment type="subcellular location">
    <subcellularLocation>
        <location evidence="1">Membrane</location>
        <topology evidence="1">Multi-pass membrane protein</topology>
    </subcellularLocation>
</comment>
<feature type="transmembrane region" description="Helical" evidence="7">
    <location>
        <begin position="107"/>
        <end position="132"/>
    </location>
</feature>
<organism evidence="9 10">
    <name type="scientific">Pseudoalteromonas phenolica</name>
    <dbReference type="NCBI Taxonomy" id="161398"/>
    <lineage>
        <taxon>Bacteria</taxon>
        <taxon>Pseudomonadati</taxon>
        <taxon>Pseudomonadota</taxon>
        <taxon>Gammaproteobacteria</taxon>
        <taxon>Alteromonadales</taxon>
        <taxon>Pseudoalteromonadaceae</taxon>
        <taxon>Pseudoalteromonas</taxon>
    </lineage>
</organism>
<evidence type="ECO:0000256" key="1">
    <source>
        <dbReference type="ARBA" id="ARBA00004141"/>
    </source>
</evidence>
<keyword evidence="2 7" id="KW-0812">Transmembrane</keyword>
<dbReference type="RefSeq" id="WP_130255962.1">
    <property type="nucleotide sequence ID" value="NZ_PPSX01000045.1"/>
</dbReference>
<evidence type="ECO:0000256" key="5">
    <source>
        <dbReference type="ARBA" id="ARBA00023224"/>
    </source>
</evidence>
<evidence type="ECO:0000256" key="4">
    <source>
        <dbReference type="ARBA" id="ARBA00023136"/>
    </source>
</evidence>
<proteinExistence type="predicted"/>
<dbReference type="AlphaFoldDB" id="A0A4V2EJK6"/>
<dbReference type="EMBL" id="PPSX01000045">
    <property type="protein sequence ID" value="RZQ52678.1"/>
    <property type="molecule type" value="Genomic_DNA"/>
</dbReference>
<feature type="transmembrane region" description="Helical" evidence="7">
    <location>
        <begin position="12"/>
        <end position="31"/>
    </location>
</feature>
<name>A0A4V2EJK6_9GAMM</name>
<feature type="domain" description="Methyl-accepting transducer" evidence="8">
    <location>
        <begin position="221"/>
        <end position="457"/>
    </location>
</feature>
<feature type="transmembrane region" description="Helical" evidence="7">
    <location>
        <begin position="138"/>
        <end position="160"/>
    </location>
</feature>
<keyword evidence="3 7" id="KW-1133">Transmembrane helix</keyword>
<dbReference type="InterPro" id="IPR004089">
    <property type="entry name" value="MCPsignal_dom"/>
</dbReference>
<evidence type="ECO:0000313" key="10">
    <source>
        <dbReference type="Proteomes" id="UP000291338"/>
    </source>
</evidence>
<dbReference type="PANTHER" id="PTHR32089">
    <property type="entry name" value="METHYL-ACCEPTING CHEMOTAXIS PROTEIN MCPB"/>
    <property type="match status" value="1"/>
</dbReference>
<evidence type="ECO:0000256" key="2">
    <source>
        <dbReference type="ARBA" id="ARBA00022692"/>
    </source>
</evidence>
<evidence type="ECO:0000313" key="9">
    <source>
        <dbReference type="EMBL" id="RZQ52678.1"/>
    </source>
</evidence>
<dbReference type="GO" id="GO:0007165">
    <property type="term" value="P:signal transduction"/>
    <property type="evidence" value="ECO:0007669"/>
    <property type="project" value="UniProtKB-KW"/>
</dbReference>
<dbReference type="SUPFAM" id="SSF58104">
    <property type="entry name" value="Methyl-accepting chemotaxis protein (MCP) signaling domain"/>
    <property type="match status" value="1"/>
</dbReference>
<accession>A0A4V2EJK6</accession>
<keyword evidence="5 6" id="KW-0807">Transducer</keyword>
<dbReference type="PROSITE" id="PS50111">
    <property type="entry name" value="CHEMOTAXIS_TRANSDUC_2"/>
    <property type="match status" value="1"/>
</dbReference>
<dbReference type="Pfam" id="PF00015">
    <property type="entry name" value="MCPsignal"/>
    <property type="match status" value="1"/>
</dbReference>
<gene>
    <name evidence="9" type="ORF">C1E23_12875</name>
</gene>
<dbReference type="SMART" id="SM00283">
    <property type="entry name" value="MA"/>
    <property type="match status" value="1"/>
</dbReference>
<evidence type="ECO:0000256" key="7">
    <source>
        <dbReference type="SAM" id="Phobius"/>
    </source>
</evidence>
<dbReference type="PANTHER" id="PTHR32089:SF119">
    <property type="entry name" value="METHYL-ACCEPTING CHEMOTAXIS PROTEIN CTPL"/>
    <property type="match status" value="1"/>
</dbReference>
<dbReference type="Gene3D" id="1.10.287.950">
    <property type="entry name" value="Methyl-accepting chemotaxis protein"/>
    <property type="match status" value="1"/>
</dbReference>
<protein>
    <submittedName>
        <fullName evidence="9">Chemotaxis protein</fullName>
    </submittedName>
</protein>
<evidence type="ECO:0000256" key="3">
    <source>
        <dbReference type="ARBA" id="ARBA00022989"/>
    </source>
</evidence>
<comment type="caution">
    <text evidence="9">The sequence shown here is derived from an EMBL/GenBank/DDBJ whole genome shotgun (WGS) entry which is preliminary data.</text>
</comment>
<feature type="transmembrane region" description="Helical" evidence="7">
    <location>
        <begin position="83"/>
        <end position="100"/>
    </location>
</feature>
<sequence length="493" mass="53427">MDYPWINKANGVFSGVLVAQLALSLFIAAFTQTWLEAIVIGLFALALPFFLIKTAPHASITRYSVGVAVQVFAALHIQQTMGLTELHFEIFVLLAFLSFYRDWKVILASVAFVAVHHIAFFFMQVQGAGVFIFEEGHLFFYILIIHAVFALVEAGVLMFVAKHSHEEAIAAHELSKNVKSILADNGKFDLASYKACDSEQLADFNKLIGSFSGLITQAKQVSDYISGMSEEVSKLTDEVQAASNDNSSQISHIATATEEMTVASGNVVEQVSSANENANDAFTSTDKTRAIIDSSGQNIDELTQEIASTSNTISELASKCNQIEEVMNAIKSISDQTNLLALNAAIESARAGEHGRGFAVVADEVRKLAMKTRENAEQISEITASLTSEASLSVEQMAKCLEQAQCTVTQANEASGMMSGVVKSIQSIVDNMSLVSSAANEQTSVSDSISESTHSLASNSKHLQTASAEVGEKFQRMQLQIKSLNEEMQRFEV</sequence>
<dbReference type="GO" id="GO:0016020">
    <property type="term" value="C:membrane"/>
    <property type="evidence" value="ECO:0007669"/>
    <property type="project" value="UniProtKB-SubCell"/>
</dbReference>